<evidence type="ECO:0000256" key="3">
    <source>
        <dbReference type="ARBA" id="ARBA00022448"/>
    </source>
</evidence>
<dbReference type="AlphaFoldDB" id="H5TAT0"/>
<dbReference type="EMBL" id="BAET01000012">
    <property type="protein sequence ID" value="GAB55407.1"/>
    <property type="molecule type" value="Genomic_DNA"/>
</dbReference>
<keyword evidence="4" id="KW-1003">Cell membrane</keyword>
<evidence type="ECO:0000256" key="6">
    <source>
        <dbReference type="ARBA" id="ARBA00022692"/>
    </source>
</evidence>
<evidence type="ECO:0000256" key="4">
    <source>
        <dbReference type="ARBA" id="ARBA00022475"/>
    </source>
</evidence>
<evidence type="ECO:0000256" key="10">
    <source>
        <dbReference type="SAM" id="Phobius"/>
    </source>
</evidence>
<dbReference type="Gene3D" id="2.30.30.830">
    <property type="match status" value="1"/>
</dbReference>
<dbReference type="InterPro" id="IPR024961">
    <property type="entry name" value="T2SS_GspC_N"/>
</dbReference>
<dbReference type="Proteomes" id="UP000053586">
    <property type="component" value="Unassembled WGS sequence"/>
</dbReference>
<reference evidence="12 13" key="1">
    <citation type="journal article" date="2012" name="J. Bacteriol.">
        <title>Genome sequence of proteorhodopsin-containing sea ice bacterium Glaciecola punicea ACAM 611T.</title>
        <authorList>
            <person name="Qin Q.-L."/>
            <person name="Xie B.-B."/>
            <person name="Shu Y.-L."/>
            <person name="Rong J.-C."/>
            <person name="Zhao D.-L."/>
            <person name="Zhang X.-Y."/>
            <person name="Chen X.-L."/>
            <person name="Zhou B.-C."/>
            <person name="Zhanga Y.-Z."/>
        </authorList>
    </citation>
    <scope>NUCLEOTIDE SEQUENCE [LARGE SCALE GENOMIC DNA]</scope>
    <source>
        <strain evidence="12 13">ACAM 611</strain>
    </source>
</reference>
<dbReference type="Gene3D" id="2.30.42.10">
    <property type="match status" value="1"/>
</dbReference>
<feature type="transmembrane region" description="Helical" evidence="10">
    <location>
        <begin position="20"/>
        <end position="41"/>
    </location>
</feature>
<reference evidence="12 13" key="2">
    <citation type="journal article" date="2017" name="Antonie Van Leeuwenhoek">
        <title>Rhizobium rhizosphaerae sp. nov., a novel species isolated from rice rhizosphere.</title>
        <authorList>
            <person name="Zhao J.J."/>
            <person name="Zhang J."/>
            <person name="Zhang R.J."/>
            <person name="Zhang C.W."/>
            <person name="Yin H.Q."/>
            <person name="Zhang X.X."/>
        </authorList>
    </citation>
    <scope>NUCLEOTIDE SEQUENCE [LARGE SCALE GENOMIC DNA]</scope>
    <source>
        <strain evidence="12 13">ACAM 611</strain>
    </source>
</reference>
<evidence type="ECO:0000259" key="11">
    <source>
        <dbReference type="Pfam" id="PF11356"/>
    </source>
</evidence>
<dbReference type="OrthoDB" id="1491375at2"/>
<keyword evidence="7" id="KW-0653">Protein transport</keyword>
<evidence type="ECO:0000313" key="13">
    <source>
        <dbReference type="Proteomes" id="UP000053586"/>
    </source>
</evidence>
<dbReference type="eggNOG" id="COG3031">
    <property type="taxonomic scope" value="Bacteria"/>
</dbReference>
<keyword evidence="13" id="KW-1185">Reference proteome</keyword>
<dbReference type="Pfam" id="PF11356">
    <property type="entry name" value="T2SSC"/>
    <property type="match status" value="1"/>
</dbReference>
<comment type="caution">
    <text evidence="12">The sequence shown here is derived from an EMBL/GenBank/DDBJ whole genome shotgun (WGS) entry which is preliminary data.</text>
</comment>
<keyword evidence="5" id="KW-0997">Cell inner membrane</keyword>
<dbReference type="InterPro" id="IPR001639">
    <property type="entry name" value="T2SS_protein-GspC"/>
</dbReference>
<evidence type="ECO:0000256" key="5">
    <source>
        <dbReference type="ARBA" id="ARBA00022519"/>
    </source>
</evidence>
<keyword evidence="9 10" id="KW-0472">Membrane</keyword>
<dbReference type="GO" id="GO:0015627">
    <property type="term" value="C:type II protein secretion system complex"/>
    <property type="evidence" value="ECO:0007669"/>
    <property type="project" value="InterPro"/>
</dbReference>
<evidence type="ECO:0000313" key="12">
    <source>
        <dbReference type="EMBL" id="GAB55407.1"/>
    </source>
</evidence>
<keyword evidence="6 10" id="KW-0812">Transmembrane</keyword>
<feature type="domain" description="Type II secretion system protein GspC N-terminal" evidence="11">
    <location>
        <begin position="28"/>
        <end position="166"/>
    </location>
</feature>
<dbReference type="GO" id="GO:0015628">
    <property type="term" value="P:protein secretion by the type II secretion system"/>
    <property type="evidence" value="ECO:0007669"/>
    <property type="project" value="InterPro"/>
</dbReference>
<accession>H5TAT0</accession>
<dbReference type="GO" id="GO:0005886">
    <property type="term" value="C:plasma membrane"/>
    <property type="evidence" value="ECO:0007669"/>
    <property type="project" value="UniProtKB-SubCell"/>
</dbReference>
<keyword evidence="8 10" id="KW-1133">Transmembrane helix</keyword>
<dbReference type="NCBIfam" id="TIGR01713">
    <property type="entry name" value="typeII_sec_gspC"/>
    <property type="match status" value="1"/>
</dbReference>
<keyword evidence="3" id="KW-0813">Transport</keyword>
<name>H5TAT0_9ALTE</name>
<gene>
    <name evidence="12" type="primary">gspC</name>
    <name evidence="12" type="ORF">GPUN_1283</name>
</gene>
<proteinExistence type="inferred from homology"/>
<dbReference type="InterPro" id="IPR036034">
    <property type="entry name" value="PDZ_sf"/>
</dbReference>
<evidence type="ECO:0000256" key="8">
    <source>
        <dbReference type="ARBA" id="ARBA00022989"/>
    </source>
</evidence>
<protein>
    <submittedName>
        <fullName evidence="12">General secretion pathway protein C</fullName>
    </submittedName>
</protein>
<evidence type="ECO:0000256" key="9">
    <source>
        <dbReference type="ARBA" id="ARBA00023136"/>
    </source>
</evidence>
<evidence type="ECO:0000256" key="7">
    <source>
        <dbReference type="ARBA" id="ARBA00022927"/>
    </source>
</evidence>
<evidence type="ECO:0000256" key="1">
    <source>
        <dbReference type="ARBA" id="ARBA00004533"/>
    </source>
</evidence>
<comment type="similarity">
    <text evidence="2">Belongs to the GSP C family.</text>
</comment>
<comment type="subcellular location">
    <subcellularLocation>
        <location evidence="1">Cell inner membrane</location>
    </subcellularLocation>
</comment>
<organism evidence="12 13">
    <name type="scientific">Glaciecola punicea ACAM 611</name>
    <dbReference type="NCBI Taxonomy" id="1121923"/>
    <lineage>
        <taxon>Bacteria</taxon>
        <taxon>Pseudomonadati</taxon>
        <taxon>Pseudomonadota</taxon>
        <taxon>Gammaproteobacteria</taxon>
        <taxon>Alteromonadales</taxon>
        <taxon>Alteromonadaceae</taxon>
        <taxon>Glaciecola</taxon>
    </lineage>
</organism>
<evidence type="ECO:0000256" key="2">
    <source>
        <dbReference type="ARBA" id="ARBA00007986"/>
    </source>
</evidence>
<dbReference type="STRING" id="56804.BAE46_06365"/>
<sequence length="318" mass="34946">MSVFTVVNAKETYQRNEGKLILVLIVILSIYLLAFAAKITWSMLPEPQSKLAQLQAPQITDDSSSRASNNISNIINQNLFGNADKPAPVATLDKVSDVPQTQLNLILSGVVSSNDPNRSAAIIEYRNNQSTYGVGDRIEGTNVTLDKIYVDRVIIKNRVTRETLMLDGIDFDEANKKRADETFVTSANTQPFMNSPSKPIAQNQNIRNQAQALRDARQKLAQEPASFTDMISLSPHRVNGVFIGFKVTPGLQPTLFNSVGLQNGDIVVQLNGLDLSDLQQSKEAITELQQAESLQLEVLRGNEYVSLNLDISDASGNE</sequence>
<dbReference type="RefSeq" id="WP_006004463.1">
    <property type="nucleotide sequence ID" value="NZ_BAET01000012.1"/>
</dbReference>
<dbReference type="SUPFAM" id="SSF50156">
    <property type="entry name" value="PDZ domain-like"/>
    <property type="match status" value="1"/>
</dbReference>